<dbReference type="Proteomes" id="UP001163046">
    <property type="component" value="Unassembled WGS sequence"/>
</dbReference>
<evidence type="ECO:0000256" key="1">
    <source>
        <dbReference type="SAM" id="Phobius"/>
    </source>
</evidence>
<organism evidence="2 3">
    <name type="scientific">Desmophyllum pertusum</name>
    <dbReference type="NCBI Taxonomy" id="174260"/>
    <lineage>
        <taxon>Eukaryota</taxon>
        <taxon>Metazoa</taxon>
        <taxon>Cnidaria</taxon>
        <taxon>Anthozoa</taxon>
        <taxon>Hexacorallia</taxon>
        <taxon>Scleractinia</taxon>
        <taxon>Caryophylliina</taxon>
        <taxon>Caryophylliidae</taxon>
        <taxon>Desmophyllum</taxon>
    </lineage>
</organism>
<name>A0A9X0A2F7_9CNID</name>
<keyword evidence="1" id="KW-1133">Transmembrane helix</keyword>
<feature type="transmembrane region" description="Helical" evidence="1">
    <location>
        <begin position="91"/>
        <end position="113"/>
    </location>
</feature>
<keyword evidence="1" id="KW-0472">Membrane</keyword>
<dbReference type="EMBL" id="MU825417">
    <property type="protein sequence ID" value="KAJ7390384.1"/>
    <property type="molecule type" value="Genomic_DNA"/>
</dbReference>
<gene>
    <name evidence="2" type="ORF">OS493_025637</name>
</gene>
<accession>A0A9X0A2F7</accession>
<keyword evidence="1" id="KW-0812">Transmembrane</keyword>
<feature type="transmembrane region" description="Helical" evidence="1">
    <location>
        <begin position="160"/>
        <end position="184"/>
    </location>
</feature>
<evidence type="ECO:0000313" key="3">
    <source>
        <dbReference type="Proteomes" id="UP001163046"/>
    </source>
</evidence>
<dbReference type="OrthoDB" id="10421364at2759"/>
<feature type="transmembrane region" description="Helical" evidence="1">
    <location>
        <begin position="48"/>
        <end position="70"/>
    </location>
</feature>
<keyword evidence="3" id="KW-1185">Reference proteome</keyword>
<reference evidence="2" key="1">
    <citation type="submission" date="2023-01" db="EMBL/GenBank/DDBJ databases">
        <title>Genome assembly of the deep-sea coral Lophelia pertusa.</title>
        <authorList>
            <person name="Herrera S."/>
            <person name="Cordes E."/>
        </authorList>
    </citation>
    <scope>NUCLEOTIDE SEQUENCE</scope>
    <source>
        <strain evidence="2">USNM1676648</strain>
        <tissue evidence="2">Polyp</tissue>
    </source>
</reference>
<protein>
    <submittedName>
        <fullName evidence="2">Uncharacterized protein</fullName>
    </submittedName>
</protein>
<comment type="caution">
    <text evidence="2">The sequence shown here is derived from an EMBL/GenBank/DDBJ whole genome shotgun (WGS) entry which is preliminary data.</text>
</comment>
<sequence>MESSFICTLFLCCLIIYEIADKLVDFAIAAQYINKGDLSNNPKDSVSVALFVFFAIGLHITIVRTILYAWRIQLYRTGDESQDKTHDSINLWMSLTKALLEAFPQATIAKFFFGDCATTDWMKTQVQAFDVFSIFPFVMFVFYLFYYYREHDERPNRATVFIMVITFIFSVVGFIFACLSIHAFNEPCQP</sequence>
<evidence type="ECO:0000313" key="2">
    <source>
        <dbReference type="EMBL" id="KAJ7390384.1"/>
    </source>
</evidence>
<feature type="transmembrane region" description="Helical" evidence="1">
    <location>
        <begin position="125"/>
        <end position="148"/>
    </location>
</feature>
<proteinExistence type="predicted"/>
<dbReference type="AlphaFoldDB" id="A0A9X0A2F7"/>